<feature type="region of interest" description="Disordered" evidence="1">
    <location>
        <begin position="1"/>
        <end position="21"/>
    </location>
</feature>
<evidence type="ECO:0000313" key="2">
    <source>
        <dbReference type="EMBL" id="WZH49357.1"/>
    </source>
</evidence>
<organism evidence="2 3">
    <name type="scientific">Fusarium acuminatum</name>
    <dbReference type="NCBI Taxonomy" id="5515"/>
    <lineage>
        <taxon>Eukaryota</taxon>
        <taxon>Fungi</taxon>
        <taxon>Dikarya</taxon>
        <taxon>Ascomycota</taxon>
        <taxon>Pezizomycotina</taxon>
        <taxon>Sordariomycetes</taxon>
        <taxon>Hypocreomycetidae</taxon>
        <taxon>Hypocreales</taxon>
        <taxon>Nectriaceae</taxon>
        <taxon>Fusarium</taxon>
        <taxon>Fusarium tricinctum species complex</taxon>
    </lineage>
</organism>
<evidence type="ECO:0000256" key="1">
    <source>
        <dbReference type="SAM" id="MobiDB-lite"/>
    </source>
</evidence>
<name>A0ABZ2XBH6_9HYPO</name>
<dbReference type="InterPro" id="IPR011051">
    <property type="entry name" value="RmlC_Cupin_sf"/>
</dbReference>
<keyword evidence="3" id="KW-1185">Reference proteome</keyword>
<proteinExistence type="predicted"/>
<dbReference type="SUPFAM" id="SSF51182">
    <property type="entry name" value="RmlC-like cupins"/>
    <property type="match status" value="1"/>
</dbReference>
<dbReference type="InterPro" id="IPR014710">
    <property type="entry name" value="RmlC-like_jellyroll"/>
</dbReference>
<reference evidence="2 3" key="1">
    <citation type="submission" date="2024-04" db="EMBL/GenBank/DDBJ databases">
        <title>Complete genome sequence of Fusarium acuminatum.</title>
        <authorList>
            <person name="Lan B."/>
        </authorList>
    </citation>
    <scope>NUCLEOTIDE SEQUENCE [LARGE SCALE GENOMIC DNA]</scope>
    <source>
        <strain evidence="2">1A</strain>
    </source>
</reference>
<dbReference type="EMBL" id="CP151265">
    <property type="protein sequence ID" value="WZH49357.1"/>
    <property type="molecule type" value="Genomic_DNA"/>
</dbReference>
<evidence type="ECO:0000313" key="3">
    <source>
        <dbReference type="Proteomes" id="UP001489902"/>
    </source>
</evidence>
<accession>A0ABZ2XBH6</accession>
<dbReference type="Proteomes" id="UP001489902">
    <property type="component" value="Chromosome 6"/>
</dbReference>
<protein>
    <recommendedName>
        <fullName evidence="4">Cupin 2 conserved barrel domain-containing protein</fullName>
    </recommendedName>
</protein>
<evidence type="ECO:0008006" key="4">
    <source>
        <dbReference type="Google" id="ProtNLM"/>
    </source>
</evidence>
<feature type="compositionally biased region" description="Low complexity" evidence="1">
    <location>
        <begin position="1"/>
        <end position="20"/>
    </location>
</feature>
<sequence length="264" mass="29521">MSGSLTSTNQTSSSSQFTITADHMGDQKIPRIIERALPNGVIYDMSTAGQVRITLPTTSTWSSGLHWHETHDEYLKVVQGTIRVRLGDSTQVFSATEGNQPEIKVARYVWHEWQRAGPEGEEVVVVERTEPDDNDKSVFFWNLNGVILNAPKMLNDDSSVASRLPAGLQGPFLDLWIPLNLFVIFRSLDNIPVFLNAPDLFKVSNARLRSLLKMVDWAVSHIVLLMACLVGRMAGVQPVRSSYTPDDAYAAWQLRQQGGKKRIQ</sequence>
<dbReference type="Gene3D" id="2.60.120.10">
    <property type="entry name" value="Jelly Rolls"/>
    <property type="match status" value="1"/>
</dbReference>
<gene>
    <name evidence="2" type="ORF">QYS62_010556</name>
</gene>